<dbReference type="Gene3D" id="3.20.20.30">
    <property type="entry name" value="Luciferase-like domain"/>
    <property type="match status" value="1"/>
</dbReference>
<evidence type="ECO:0000256" key="1">
    <source>
        <dbReference type="ARBA" id="ARBA00023125"/>
    </source>
</evidence>
<evidence type="ECO:0000259" key="2">
    <source>
        <dbReference type="PROSITE" id="PS50977"/>
    </source>
</evidence>
<dbReference type="PANTHER" id="PTHR30055:SF181">
    <property type="entry name" value="BLR6905 PROTEIN"/>
    <property type="match status" value="1"/>
</dbReference>
<comment type="caution">
    <text evidence="4">The sequence shown here is derived from an EMBL/GenBank/DDBJ whole genome shotgun (WGS) entry which is preliminary data.</text>
</comment>
<dbReference type="SUPFAM" id="SSF51679">
    <property type="entry name" value="Bacterial luciferase-like"/>
    <property type="match status" value="1"/>
</dbReference>
<name>A0ABP0HHK1_9DINO</name>
<keyword evidence="1" id="KW-0238">DNA-binding</keyword>
<dbReference type="PROSITE" id="PS51352">
    <property type="entry name" value="THIOREDOXIN_2"/>
    <property type="match status" value="1"/>
</dbReference>
<evidence type="ECO:0000313" key="4">
    <source>
        <dbReference type="EMBL" id="CAK8988986.1"/>
    </source>
</evidence>
<dbReference type="Gene3D" id="3.40.30.10">
    <property type="entry name" value="Glutaredoxin"/>
    <property type="match status" value="1"/>
</dbReference>
<reference evidence="4 5" key="1">
    <citation type="submission" date="2024-02" db="EMBL/GenBank/DDBJ databases">
        <authorList>
            <person name="Chen Y."/>
            <person name="Shah S."/>
            <person name="Dougan E. K."/>
            <person name="Thang M."/>
            <person name="Chan C."/>
        </authorList>
    </citation>
    <scope>NUCLEOTIDE SEQUENCE [LARGE SCALE GENOMIC DNA]</scope>
</reference>
<dbReference type="InterPro" id="IPR036661">
    <property type="entry name" value="Luciferase-like_sf"/>
</dbReference>
<keyword evidence="5" id="KW-1185">Reference proteome</keyword>
<dbReference type="InterPro" id="IPR050109">
    <property type="entry name" value="HTH-type_TetR-like_transc_reg"/>
</dbReference>
<organism evidence="4 5">
    <name type="scientific">Durusdinium trenchii</name>
    <dbReference type="NCBI Taxonomy" id="1381693"/>
    <lineage>
        <taxon>Eukaryota</taxon>
        <taxon>Sar</taxon>
        <taxon>Alveolata</taxon>
        <taxon>Dinophyceae</taxon>
        <taxon>Suessiales</taxon>
        <taxon>Symbiodiniaceae</taxon>
        <taxon>Durusdinium</taxon>
    </lineage>
</organism>
<dbReference type="InterPro" id="IPR036249">
    <property type="entry name" value="Thioredoxin-like_sf"/>
</dbReference>
<dbReference type="Pfam" id="PF00578">
    <property type="entry name" value="AhpC-TSA"/>
    <property type="match status" value="1"/>
</dbReference>
<dbReference type="Proteomes" id="UP001642464">
    <property type="component" value="Unassembled WGS sequence"/>
</dbReference>
<evidence type="ECO:0000259" key="3">
    <source>
        <dbReference type="PROSITE" id="PS51352"/>
    </source>
</evidence>
<feature type="domain" description="HTH tetR-type" evidence="2">
    <location>
        <begin position="330"/>
        <end position="389"/>
    </location>
</feature>
<gene>
    <name evidence="4" type="ORF">SCF082_LOCUS1623</name>
</gene>
<accession>A0ABP0HHK1</accession>
<dbReference type="SUPFAM" id="SSF46689">
    <property type="entry name" value="Homeodomain-like"/>
    <property type="match status" value="1"/>
</dbReference>
<dbReference type="CDD" id="cd02970">
    <property type="entry name" value="PRX_like2"/>
    <property type="match status" value="1"/>
</dbReference>
<evidence type="ECO:0000313" key="5">
    <source>
        <dbReference type="Proteomes" id="UP001642464"/>
    </source>
</evidence>
<dbReference type="PROSITE" id="PS50977">
    <property type="entry name" value="HTH_TETR_2"/>
    <property type="match status" value="1"/>
</dbReference>
<dbReference type="SUPFAM" id="SSF52833">
    <property type="entry name" value="Thioredoxin-like"/>
    <property type="match status" value="1"/>
</dbReference>
<proteinExistence type="predicted"/>
<dbReference type="InterPro" id="IPR000866">
    <property type="entry name" value="AhpC/TSA"/>
</dbReference>
<dbReference type="InterPro" id="IPR001647">
    <property type="entry name" value="HTH_TetR"/>
</dbReference>
<sequence length="706" mass="79364">MGSVSQWESKMRLAWMRSSNTLVPRLSASELRREVSHSDELGLRQYHLSGRGLDVLEALPPMHRLRIGVDLPAPGSESLHSLRRTVRSARDGLEGRLVLGLDTDRLAGFGTGDNAMEFALSETTQPCASGRREMAASLPEVLVLPKPGRVPDVARAAAHGFHVYSPAWQSRRDVSRHWPAIVAGATHALKRVRPCQWHIARFVFVSDDRALVDDYLNGPALRYLNWAVSRTMREQNAGDFLIAGSSEEVAERLVRLRRLVGPFGTLHCVDLGLDHAEACRQRERLVKEVLPLMASVTVCDVPKTLDQALPEKGADTVLEAPQTRRRKSSDERMREIVEAAVEHFADVGFGGGTRDIAKRVGVTQPLLYRYFPDKDSLIEAVYRSVYLESWDPEWDNGLQDRSLSVRERFLAFYRAYTEANFTPQWLRIAYFAGLRDAKINQWYNHLVEELILKQLVREHRVELGLPDDAYVATEEMEAAWQMHGGLLHYGWRRHVLNLPVPLDMDRVISDALDMYFAVAADVYARQRFEGLGMSSKLTPDTQVPELVVPLLGGGTFDLASENPENFTMVLFYRGYHCPICKGYVGGLAQILDEYEAAGFSVVAVSMNDEAVAAKSAEDWNLGKLRVAHSLTVEQAREWGLWISQAFKDVEADVFTEPGLFWVRPDGKLYLADISNMPWSRPDLKMLLSKVGYALENSYPARGTFSA</sequence>
<dbReference type="InterPro" id="IPR013766">
    <property type="entry name" value="Thioredoxin_domain"/>
</dbReference>
<dbReference type="Pfam" id="PF00440">
    <property type="entry name" value="TetR_N"/>
    <property type="match status" value="1"/>
</dbReference>
<dbReference type="InterPro" id="IPR009057">
    <property type="entry name" value="Homeodomain-like_sf"/>
</dbReference>
<feature type="domain" description="Thioredoxin" evidence="3">
    <location>
        <begin position="537"/>
        <end position="695"/>
    </location>
</feature>
<dbReference type="PRINTS" id="PR00455">
    <property type="entry name" value="HTHTETR"/>
</dbReference>
<dbReference type="EMBL" id="CAXAMM010000792">
    <property type="protein sequence ID" value="CAK8988986.1"/>
    <property type="molecule type" value="Genomic_DNA"/>
</dbReference>
<dbReference type="PANTHER" id="PTHR30055">
    <property type="entry name" value="HTH-TYPE TRANSCRIPTIONAL REGULATOR RUTR"/>
    <property type="match status" value="1"/>
</dbReference>
<dbReference type="Gene3D" id="1.10.357.10">
    <property type="entry name" value="Tetracycline Repressor, domain 2"/>
    <property type="match status" value="1"/>
</dbReference>
<protein>
    <submittedName>
        <fullName evidence="4">Thioredoxin domain-containing protein</fullName>
    </submittedName>
</protein>